<proteinExistence type="predicted"/>
<feature type="compositionally biased region" description="Low complexity" evidence="1">
    <location>
        <begin position="227"/>
        <end position="236"/>
    </location>
</feature>
<feature type="region of interest" description="Disordered" evidence="1">
    <location>
        <begin position="186"/>
        <end position="256"/>
    </location>
</feature>
<dbReference type="AlphaFoldDB" id="A0A6J4THF1"/>
<evidence type="ECO:0008006" key="3">
    <source>
        <dbReference type="Google" id="ProtNLM"/>
    </source>
</evidence>
<feature type="region of interest" description="Disordered" evidence="1">
    <location>
        <begin position="1"/>
        <end position="30"/>
    </location>
</feature>
<feature type="compositionally biased region" description="Low complexity" evidence="1">
    <location>
        <begin position="200"/>
        <end position="217"/>
    </location>
</feature>
<gene>
    <name evidence="2" type="ORF">AVDCRST_MAG73-262</name>
</gene>
<accession>A0A6J4THF1</accession>
<sequence length="256" mass="27149">MARAMIGGVTREPARFHRRARPSPARPRRPDGLLTLREAAALTGVRRSVLRERIRRGHVPVRVLGKGTKAKLRLTADGLISAGLLLPDGPRSAGIGVLRAPPSVEADPPSELVSLIGLVRDQGARIAALEEQRFQLAGQLGAAMERARLLEERLAALTEGRHDDQTTWSTGASARVRVAATNPGMAHAKPAHPAAPPAPTNTVAAPPVPVAPGAAATSDTAKRTARRPIPTGPIGRIPRRLGRLIRRRANGRSPVE</sequence>
<protein>
    <recommendedName>
        <fullName evidence="3">Helix-turn-helix domain-containing protein</fullName>
    </recommendedName>
</protein>
<organism evidence="2">
    <name type="scientific">uncultured Thermomicrobiales bacterium</name>
    <dbReference type="NCBI Taxonomy" id="1645740"/>
    <lineage>
        <taxon>Bacteria</taxon>
        <taxon>Pseudomonadati</taxon>
        <taxon>Thermomicrobiota</taxon>
        <taxon>Thermomicrobia</taxon>
        <taxon>Thermomicrobiales</taxon>
        <taxon>environmental samples</taxon>
    </lineage>
</organism>
<name>A0A6J4THF1_9BACT</name>
<reference evidence="2" key="1">
    <citation type="submission" date="2020-02" db="EMBL/GenBank/DDBJ databases">
        <authorList>
            <person name="Meier V. D."/>
        </authorList>
    </citation>
    <scope>NUCLEOTIDE SEQUENCE</scope>
    <source>
        <strain evidence="2">AVDCRST_MAG73</strain>
    </source>
</reference>
<evidence type="ECO:0000313" key="2">
    <source>
        <dbReference type="EMBL" id="CAA9522598.1"/>
    </source>
</evidence>
<feature type="compositionally biased region" description="Basic residues" evidence="1">
    <location>
        <begin position="237"/>
        <end position="250"/>
    </location>
</feature>
<evidence type="ECO:0000256" key="1">
    <source>
        <dbReference type="SAM" id="MobiDB-lite"/>
    </source>
</evidence>
<dbReference type="EMBL" id="CADCWE010000016">
    <property type="protein sequence ID" value="CAA9522598.1"/>
    <property type="molecule type" value="Genomic_DNA"/>
</dbReference>